<dbReference type="Pfam" id="PF13181">
    <property type="entry name" value="TPR_8"/>
    <property type="match status" value="1"/>
</dbReference>
<gene>
    <name evidence="3" type="ORF">ENQ20_17265</name>
</gene>
<keyword evidence="1" id="KW-0802">TPR repeat</keyword>
<dbReference type="Pfam" id="PF13432">
    <property type="entry name" value="TPR_16"/>
    <property type="match status" value="1"/>
</dbReference>
<dbReference type="InterPro" id="IPR019734">
    <property type="entry name" value="TPR_rpt"/>
</dbReference>
<protein>
    <submittedName>
        <fullName evidence="3">Tetratricopeptide repeat protein</fullName>
    </submittedName>
</protein>
<dbReference type="EMBL" id="DSMG01000177">
    <property type="protein sequence ID" value="HDX33219.1"/>
    <property type="molecule type" value="Genomic_DNA"/>
</dbReference>
<name>A0A7C1FHZ2_9CHLR</name>
<dbReference type="PROSITE" id="PS50293">
    <property type="entry name" value="TPR_REGION"/>
    <property type="match status" value="1"/>
</dbReference>
<evidence type="ECO:0000256" key="2">
    <source>
        <dbReference type="SAM" id="Phobius"/>
    </source>
</evidence>
<accession>A0A7C1FHZ2</accession>
<dbReference type="PANTHER" id="PTHR12558:SF13">
    <property type="entry name" value="CELL DIVISION CYCLE PROTEIN 27 HOMOLOG"/>
    <property type="match status" value="1"/>
</dbReference>
<proteinExistence type="predicted"/>
<keyword evidence="2" id="KW-1133">Transmembrane helix</keyword>
<feature type="repeat" description="TPR" evidence="1">
    <location>
        <begin position="56"/>
        <end position="89"/>
    </location>
</feature>
<dbReference type="SUPFAM" id="SSF48452">
    <property type="entry name" value="TPR-like"/>
    <property type="match status" value="1"/>
</dbReference>
<reference evidence="3" key="1">
    <citation type="journal article" date="2020" name="mSystems">
        <title>Genome- and Community-Level Interaction Insights into Carbon Utilization and Element Cycling Functions of Hydrothermarchaeota in Hydrothermal Sediment.</title>
        <authorList>
            <person name="Zhou Z."/>
            <person name="Liu Y."/>
            <person name="Xu W."/>
            <person name="Pan J."/>
            <person name="Luo Z.H."/>
            <person name="Li M."/>
        </authorList>
    </citation>
    <scope>NUCLEOTIDE SEQUENCE [LARGE SCALE GENOMIC DNA]</scope>
    <source>
        <strain evidence="3">SpSt-289</strain>
    </source>
</reference>
<dbReference type="InterPro" id="IPR011990">
    <property type="entry name" value="TPR-like_helical_dom_sf"/>
</dbReference>
<dbReference type="Gene3D" id="1.25.40.10">
    <property type="entry name" value="Tetratricopeptide repeat domain"/>
    <property type="match status" value="2"/>
</dbReference>
<keyword evidence="2" id="KW-0812">Transmembrane</keyword>
<dbReference type="AlphaFoldDB" id="A0A7C1FHZ2"/>
<dbReference type="PROSITE" id="PS50005">
    <property type="entry name" value="TPR"/>
    <property type="match status" value="5"/>
</dbReference>
<organism evidence="3">
    <name type="scientific">Caldilinea aerophila</name>
    <dbReference type="NCBI Taxonomy" id="133453"/>
    <lineage>
        <taxon>Bacteria</taxon>
        <taxon>Bacillati</taxon>
        <taxon>Chloroflexota</taxon>
        <taxon>Caldilineae</taxon>
        <taxon>Caldilineales</taxon>
        <taxon>Caldilineaceae</taxon>
        <taxon>Caldilinea</taxon>
    </lineage>
</organism>
<feature type="repeat" description="TPR" evidence="1">
    <location>
        <begin position="260"/>
        <end position="293"/>
    </location>
</feature>
<feature type="transmembrane region" description="Helical" evidence="2">
    <location>
        <begin position="21"/>
        <end position="42"/>
    </location>
</feature>
<dbReference type="Pfam" id="PF14559">
    <property type="entry name" value="TPR_19"/>
    <property type="match status" value="2"/>
</dbReference>
<keyword evidence="2" id="KW-0472">Membrane</keyword>
<feature type="repeat" description="TPR" evidence="1">
    <location>
        <begin position="124"/>
        <end position="157"/>
    </location>
</feature>
<evidence type="ECO:0000313" key="3">
    <source>
        <dbReference type="EMBL" id="HDX33219.1"/>
    </source>
</evidence>
<dbReference type="PANTHER" id="PTHR12558">
    <property type="entry name" value="CELL DIVISION CYCLE 16,23,27"/>
    <property type="match status" value="1"/>
</dbReference>
<dbReference type="SMART" id="SM00028">
    <property type="entry name" value="TPR"/>
    <property type="match status" value="8"/>
</dbReference>
<feature type="repeat" description="TPR" evidence="1">
    <location>
        <begin position="158"/>
        <end position="191"/>
    </location>
</feature>
<sequence length="381" mass="42231">MYLDYNYRPRRRRPRGVWRFWPLYLLIAVAVVLYETRPAWLFERPLEPTPTPTRSAASFLAEAQTALLRGDYSGAIAAYEKVTALDPHNPEPYIVKSRLFLIEGNAKAAQEVAAKAVEVAPSDPEALAALARAEDWLGNYETAMRYALDAYELQPDNAETLAIISEIYTDVGNLQQAEAYINRALELDPENVLALRNKAYLLDRQGKGQEAIKALEQALTLAPQRADLYLEKARIYRIRLGDFANAIAAYRSAVDASRTPQTLTALGEGLYITGDHLVAIRTLNQALELDPDYAPALITLGMALYARRNYEDAAAALDKGLALMGDAAREEHYYTAGLAHVYKEPSECEEAIVWLQKALEKNPQSGPALAGMKLCANAANR</sequence>
<evidence type="ECO:0000256" key="1">
    <source>
        <dbReference type="PROSITE-ProRule" id="PRU00339"/>
    </source>
</evidence>
<comment type="caution">
    <text evidence="3">The sequence shown here is derived from an EMBL/GenBank/DDBJ whole genome shotgun (WGS) entry which is preliminary data.</text>
</comment>
<feature type="repeat" description="TPR" evidence="1">
    <location>
        <begin position="192"/>
        <end position="225"/>
    </location>
</feature>